<dbReference type="EMBL" id="JAVBVO010000003">
    <property type="protein sequence ID" value="MDZ5758054.1"/>
    <property type="molecule type" value="Genomic_DNA"/>
</dbReference>
<organism evidence="1 2">
    <name type="scientific">Carnobacterium maltaromaticum</name>
    <name type="common">Carnobacterium piscicola</name>
    <dbReference type="NCBI Taxonomy" id="2751"/>
    <lineage>
        <taxon>Bacteria</taxon>
        <taxon>Bacillati</taxon>
        <taxon>Bacillota</taxon>
        <taxon>Bacilli</taxon>
        <taxon>Lactobacillales</taxon>
        <taxon>Carnobacteriaceae</taxon>
        <taxon>Carnobacterium</taxon>
    </lineage>
</organism>
<comment type="caution">
    <text evidence="1">The sequence shown here is derived from an EMBL/GenBank/DDBJ whole genome shotgun (WGS) entry which is preliminary data.</text>
</comment>
<dbReference type="InterPro" id="IPR021808">
    <property type="entry name" value="DUF3383"/>
</dbReference>
<name>A0AAW9K121_CARML</name>
<sequence length="342" mass="37417">MVEAITDVTVSINVQQPQPKIGLGIPAIFAVGIEQTFKEYSSLDGLVKDFGENTTVYKKAKAVFAQVNMPKNIVVITYKEEDSAPDRLGTSGNIVKAAEEYFFENWHFALLAEFESDTGLALSNFIEEQKFKFLVLQVTKASDLTPFAKNSLTIGLVHTLAEEYLDAALIGNTANLTVGSVTWKGRPNLIGITAQKLMVSNLEEIHKAGGLAYVEKAGIPQTSEGKTISGEFIDSLHGDHWIKSNIESRLQRLLSNTDKITFDSNGIALLRNELTTVFEEAFSNGIIDVVDETGNGNYSITALQRTDLKPEDIAARNYKGLSFTYKRSGAIHSVDVSGTIEV</sequence>
<evidence type="ECO:0000313" key="2">
    <source>
        <dbReference type="Proteomes" id="UP001290462"/>
    </source>
</evidence>
<accession>A0AAW9K121</accession>
<proteinExistence type="predicted"/>
<protein>
    <submittedName>
        <fullName evidence="1">DUF3383 family protein</fullName>
    </submittedName>
</protein>
<dbReference type="Pfam" id="PF11863">
    <property type="entry name" value="DUF3383"/>
    <property type="match status" value="1"/>
</dbReference>
<reference evidence="1" key="1">
    <citation type="submission" date="2023-08" db="EMBL/GenBank/DDBJ databases">
        <title>Genomic characterization of piscicolin 126 produced by Carnobacterium maltaromaticum CM22 strain isolated from salmon (Salmo salar).</title>
        <authorList>
            <person name="Gonzalez-Gragera E."/>
            <person name="Garcia-Lopez J.D."/>
            <person name="Teso-Perez C."/>
            <person name="Gimenez-Hernandez I."/>
            <person name="Peralta-Sanchez J.M."/>
            <person name="Valdivia E."/>
            <person name="Montalban-Lopez M."/>
            <person name="Martin-Platero A.M."/>
            <person name="Banos A."/>
            <person name="Martinez-Bueno M."/>
        </authorList>
    </citation>
    <scope>NUCLEOTIDE SEQUENCE</scope>
    <source>
        <strain evidence="1">CM22</strain>
    </source>
</reference>
<dbReference type="Proteomes" id="UP001290462">
    <property type="component" value="Unassembled WGS sequence"/>
</dbReference>
<dbReference type="RefSeq" id="WP_322808633.1">
    <property type="nucleotide sequence ID" value="NZ_JAVBVO010000003.1"/>
</dbReference>
<dbReference type="AlphaFoldDB" id="A0AAW9K121"/>
<gene>
    <name evidence="1" type="ORF">RAK27_05225</name>
</gene>
<evidence type="ECO:0000313" key="1">
    <source>
        <dbReference type="EMBL" id="MDZ5758054.1"/>
    </source>
</evidence>